<keyword evidence="9" id="KW-1185">Reference proteome</keyword>
<dbReference type="Ensembl" id="ENSCJPT00005000816.1">
    <property type="protein sequence ID" value="ENSCJPP00005000439.1"/>
    <property type="gene ID" value="ENSCJPG00005000522.1"/>
</dbReference>
<evidence type="ECO:0000313" key="8">
    <source>
        <dbReference type="Ensembl" id="ENSCJPP00005000439.1"/>
    </source>
</evidence>
<dbReference type="FunFam" id="3.30.40.10:FF:000027">
    <property type="entry name" value="Pre-mRNA-processing factor 19, putative"/>
    <property type="match status" value="1"/>
</dbReference>
<keyword evidence="4" id="KW-0539">Nucleus</keyword>
<evidence type="ECO:0000256" key="1">
    <source>
        <dbReference type="ARBA" id="ARBA00004123"/>
    </source>
</evidence>
<evidence type="ECO:0000259" key="7">
    <source>
        <dbReference type="Pfam" id="PF15906"/>
    </source>
</evidence>
<proteinExistence type="inferred from homology"/>
<evidence type="ECO:0000313" key="9">
    <source>
        <dbReference type="Proteomes" id="UP000694412"/>
    </source>
</evidence>
<dbReference type="InterPro" id="IPR013083">
    <property type="entry name" value="Znf_RING/FYVE/PHD"/>
</dbReference>
<dbReference type="SUPFAM" id="SSF57850">
    <property type="entry name" value="RING/U-box"/>
    <property type="match status" value="1"/>
</dbReference>
<dbReference type="GeneTree" id="ENSGT00390000015505"/>
<dbReference type="AlphaFoldDB" id="A0A8C2SL35"/>
<organism evidence="8 9">
    <name type="scientific">Coturnix japonica</name>
    <name type="common">Japanese quail</name>
    <name type="synonym">Coturnix coturnix japonica</name>
    <dbReference type="NCBI Taxonomy" id="93934"/>
    <lineage>
        <taxon>Eukaryota</taxon>
        <taxon>Metazoa</taxon>
        <taxon>Chordata</taxon>
        <taxon>Craniata</taxon>
        <taxon>Vertebrata</taxon>
        <taxon>Euteleostomi</taxon>
        <taxon>Archelosauria</taxon>
        <taxon>Archosauria</taxon>
        <taxon>Dinosauria</taxon>
        <taxon>Saurischia</taxon>
        <taxon>Theropoda</taxon>
        <taxon>Coelurosauria</taxon>
        <taxon>Aves</taxon>
        <taxon>Neognathae</taxon>
        <taxon>Galloanserae</taxon>
        <taxon>Galliformes</taxon>
        <taxon>Phasianidae</taxon>
        <taxon>Perdicinae</taxon>
        <taxon>Coturnix</taxon>
    </lineage>
</organism>
<evidence type="ECO:0000256" key="6">
    <source>
        <dbReference type="ARBA" id="ARBA00032934"/>
    </source>
</evidence>
<evidence type="ECO:0000256" key="5">
    <source>
        <dbReference type="ARBA" id="ARBA00029661"/>
    </source>
</evidence>
<accession>A0A8C2SL35</accession>
<dbReference type="GO" id="GO:0005634">
    <property type="term" value="C:nucleus"/>
    <property type="evidence" value="ECO:0007669"/>
    <property type="project" value="UniProtKB-SubCell"/>
</dbReference>
<dbReference type="InterPro" id="IPR016818">
    <property type="entry name" value="NOSIP"/>
</dbReference>
<reference evidence="8" key="2">
    <citation type="submission" date="2025-09" db="UniProtKB">
        <authorList>
            <consortium name="Ensembl"/>
        </authorList>
    </citation>
    <scope>IDENTIFICATION</scope>
</reference>
<protein>
    <recommendedName>
        <fullName evidence="3">Nitric oxide synthase-interacting protein</fullName>
    </recommendedName>
    <alternativeName>
        <fullName evidence="5">E3 ubiquitin-protein ligase NOSIP</fullName>
    </alternativeName>
    <alternativeName>
        <fullName evidence="6">RING-type E3 ubiquitin transferase NOSIP</fullName>
    </alternativeName>
</protein>
<sequence>MTRHGKNCTAGAVYTYHEKRKDTGGYLMADKGGLWGDGNGVARAILQYIVHITIDLYGTLWVPMGLYGVSMGPYGFLWVPMGFYVSLWGPYGSLWVSMGPYGFLWVPMGRSGAEALCPIAEATPGTSGTLPSFWIPSLTPEAGAERLRKPDTSVRCPMSGRRLRASDLVPVHFTPEVPGLERLQLLGRRHRFVCAVSRDALSNATPCAVIRPSGAVVTMQCVERLIRKEMRDPISGETLSDDDIIPLQRVINSPC</sequence>
<reference evidence="8" key="1">
    <citation type="submission" date="2025-08" db="UniProtKB">
        <authorList>
            <consortium name="Ensembl"/>
        </authorList>
    </citation>
    <scope>IDENTIFICATION</scope>
</reference>
<dbReference type="Gene3D" id="3.30.40.10">
    <property type="entry name" value="Zinc/RING finger domain, C3HC4 (zinc finger)"/>
    <property type="match status" value="1"/>
</dbReference>
<dbReference type="CDD" id="cd16662">
    <property type="entry name" value="RING-Ubox2_NOSIP"/>
    <property type="match status" value="1"/>
</dbReference>
<dbReference type="GO" id="GO:0061630">
    <property type="term" value="F:ubiquitin protein ligase activity"/>
    <property type="evidence" value="ECO:0007669"/>
    <property type="project" value="InterPro"/>
</dbReference>
<dbReference type="Pfam" id="PF15906">
    <property type="entry name" value="zf-NOSIP"/>
    <property type="match status" value="1"/>
</dbReference>
<comment type="similarity">
    <text evidence="2">Belongs to the NOSIP family.</text>
</comment>
<dbReference type="InterPro" id="IPR031790">
    <property type="entry name" value="Znf-NOSIP"/>
</dbReference>
<comment type="subcellular location">
    <subcellularLocation>
        <location evidence="1">Nucleus</location>
    </subcellularLocation>
</comment>
<feature type="domain" description="Nitric oxide synthase-interacting protein zinc-finger" evidence="7">
    <location>
        <begin position="4"/>
        <end position="24"/>
    </location>
</feature>
<dbReference type="PANTHER" id="PTHR13063">
    <property type="entry name" value="ENOS INTERACTING PROTEIN"/>
    <property type="match status" value="1"/>
</dbReference>
<dbReference type="Proteomes" id="UP000694412">
    <property type="component" value="Unassembled WGS sequence"/>
</dbReference>
<evidence type="ECO:0000256" key="3">
    <source>
        <dbReference type="ARBA" id="ARBA00016935"/>
    </source>
</evidence>
<evidence type="ECO:0000256" key="4">
    <source>
        <dbReference type="ARBA" id="ARBA00023242"/>
    </source>
</evidence>
<name>A0A8C2SL35_COTJA</name>
<evidence type="ECO:0000256" key="2">
    <source>
        <dbReference type="ARBA" id="ARBA00008126"/>
    </source>
</evidence>
<dbReference type="PANTHER" id="PTHR13063:SF10">
    <property type="entry name" value="NITRIC OXIDE SYNTHASE-INTERACTING PROTEIN"/>
    <property type="match status" value="1"/>
</dbReference>